<feature type="chain" id="PRO_5008004052" evidence="3">
    <location>
        <begin position="21"/>
        <end position="312"/>
    </location>
</feature>
<dbReference type="InterPro" id="IPR011990">
    <property type="entry name" value="TPR-like_helical_dom_sf"/>
</dbReference>
<keyword evidence="2" id="KW-1133">Transmembrane helix</keyword>
<proteinExistence type="predicted"/>
<evidence type="ECO:0000256" key="3">
    <source>
        <dbReference type="SAM" id="SignalP"/>
    </source>
</evidence>
<dbReference type="SUPFAM" id="SSF48452">
    <property type="entry name" value="TPR-like"/>
    <property type="match status" value="1"/>
</dbReference>
<organism evidence="4 5">
    <name type="scientific">Chryseobacterium glaciei</name>
    <dbReference type="NCBI Taxonomy" id="1685010"/>
    <lineage>
        <taxon>Bacteria</taxon>
        <taxon>Pseudomonadati</taxon>
        <taxon>Bacteroidota</taxon>
        <taxon>Flavobacteriia</taxon>
        <taxon>Flavobacteriales</taxon>
        <taxon>Weeksellaceae</taxon>
        <taxon>Chryseobacterium group</taxon>
        <taxon>Chryseobacterium</taxon>
    </lineage>
</organism>
<dbReference type="RefSeq" id="WP_066757342.1">
    <property type="nucleotide sequence ID" value="NZ_CP015199.1"/>
</dbReference>
<keyword evidence="3" id="KW-0732">Signal</keyword>
<dbReference type="PROSITE" id="PS50005">
    <property type="entry name" value="TPR"/>
    <property type="match status" value="2"/>
</dbReference>
<dbReference type="SMART" id="SM00028">
    <property type="entry name" value="TPR"/>
    <property type="match status" value="3"/>
</dbReference>
<feature type="repeat" description="TPR" evidence="1">
    <location>
        <begin position="106"/>
        <end position="139"/>
    </location>
</feature>
<feature type="transmembrane region" description="Helical" evidence="2">
    <location>
        <begin position="283"/>
        <end position="303"/>
    </location>
</feature>
<accession>A0A172XYY6</accession>
<feature type="signal peptide" evidence="3">
    <location>
        <begin position="1"/>
        <end position="20"/>
    </location>
</feature>
<dbReference type="OrthoDB" id="1159555at2"/>
<dbReference type="AlphaFoldDB" id="A0A172XYY6"/>
<evidence type="ECO:0000256" key="1">
    <source>
        <dbReference type="PROSITE-ProRule" id="PRU00339"/>
    </source>
</evidence>
<name>A0A172XYY6_9FLAO</name>
<keyword evidence="2" id="KW-0472">Membrane</keyword>
<dbReference type="STRING" id="1685010.A0O34_17170"/>
<dbReference type="Pfam" id="PF13181">
    <property type="entry name" value="TPR_8"/>
    <property type="match status" value="1"/>
</dbReference>
<keyword evidence="2" id="KW-0812">Transmembrane</keyword>
<dbReference type="Proteomes" id="UP000077824">
    <property type="component" value="Chromosome"/>
</dbReference>
<sequence length="312" mass="36412">MKKYFFSLIFAIIFSVPAAACLNGETLKLENGITLYEDYDGFIPYGHSFWGDQELKEILLSLDKDYKETKKIEYLSDKGLILIILGKYQEAIDLYKGIEKLHPNRYSTASNIGTAYELIGNNTEALKWIKKGVQLNPSSHFGSEWIHVNILKAKIKGEKYITSQFLLEKDFGKDKIPKSDMDRRSLYDFRASLYYQLNERISFVQPKDKIIAHLLFDLGNVSYLYRDKEDAMEDYKLAKKYGFNDPILDERMKLYSPKVIDNVERKVIREVKYQIKPTRRSQLMGMIISVFALIFSGLIVFTFRKKIFTMLK</sequence>
<protein>
    <submittedName>
        <fullName evidence="4">Uncharacterized protein</fullName>
    </submittedName>
</protein>
<dbReference type="KEGG" id="chh:A0O34_17170"/>
<evidence type="ECO:0000256" key="2">
    <source>
        <dbReference type="SAM" id="Phobius"/>
    </source>
</evidence>
<evidence type="ECO:0000313" key="5">
    <source>
        <dbReference type="Proteomes" id="UP000077824"/>
    </source>
</evidence>
<keyword evidence="5" id="KW-1185">Reference proteome</keyword>
<evidence type="ECO:0000313" key="4">
    <source>
        <dbReference type="EMBL" id="ANF52141.1"/>
    </source>
</evidence>
<keyword evidence="1" id="KW-0802">TPR repeat</keyword>
<gene>
    <name evidence="4" type="ORF">A0O34_17170</name>
</gene>
<dbReference type="EMBL" id="CP015199">
    <property type="protein sequence ID" value="ANF52141.1"/>
    <property type="molecule type" value="Genomic_DNA"/>
</dbReference>
<feature type="repeat" description="TPR" evidence="1">
    <location>
        <begin position="72"/>
        <end position="105"/>
    </location>
</feature>
<reference evidence="4 5" key="1">
    <citation type="submission" date="2016-04" db="EMBL/GenBank/DDBJ databases">
        <title>Complete Genome Sequence of Chryseobacterium sp. IHBB 10212.</title>
        <authorList>
            <person name="Pal M."/>
            <person name="Swarnkar M.K."/>
            <person name="Kaushal K."/>
            <person name="Chhibber S."/>
            <person name="Singh A.K."/>
            <person name="Gulati A."/>
        </authorList>
    </citation>
    <scope>NUCLEOTIDE SEQUENCE [LARGE SCALE GENOMIC DNA]</scope>
    <source>
        <strain evidence="4 5">IHBB 10212</strain>
    </source>
</reference>
<dbReference type="InterPro" id="IPR019734">
    <property type="entry name" value="TPR_rpt"/>
</dbReference>
<dbReference type="Gene3D" id="1.25.40.10">
    <property type="entry name" value="Tetratricopeptide repeat domain"/>
    <property type="match status" value="1"/>
</dbReference>